<gene>
    <name evidence="2" type="ORF">Ga0080574_TMP1401</name>
</gene>
<sequence precursor="true">MSRLSCLLWVALALTACAPPAPKPPPLAPPSERADLTRALLLLGPGVDEQEARQLTVTAYAYPRELARDYGRKLSVLAERRGVAFDFKTPALCRDWAERFEARLRQERFRTLEVQLVISPARALAPVEHSAVVATVPGQPVKTGILLDPCRDEGALYWTAAGKDGLFDWRPRLEVLLEQSWGRRPWYGRNPLDGRILRPDPLTP</sequence>
<feature type="signal peptide" evidence="1">
    <location>
        <begin position="1"/>
        <end position="18"/>
    </location>
</feature>
<evidence type="ECO:0000313" key="2">
    <source>
        <dbReference type="EMBL" id="APZ51735.1"/>
    </source>
</evidence>
<name>A0A1P8UQR0_9RHOB</name>
<evidence type="ECO:0000313" key="3">
    <source>
        <dbReference type="Proteomes" id="UP000187059"/>
    </source>
</evidence>
<proteinExistence type="predicted"/>
<dbReference type="PROSITE" id="PS51257">
    <property type="entry name" value="PROKAR_LIPOPROTEIN"/>
    <property type="match status" value="1"/>
</dbReference>
<dbReference type="EMBL" id="CP015093">
    <property type="protein sequence ID" value="APZ51735.1"/>
    <property type="molecule type" value="Genomic_DNA"/>
</dbReference>
<reference evidence="2 3" key="1">
    <citation type="submission" date="2016-04" db="EMBL/GenBank/DDBJ databases">
        <title>Deep-sea bacteria in the southern Pacific.</title>
        <authorList>
            <person name="Tang K."/>
        </authorList>
    </citation>
    <scope>NUCLEOTIDE SEQUENCE [LARGE SCALE GENOMIC DNA]</scope>
    <source>
        <strain evidence="2 3">JLT2014</strain>
    </source>
</reference>
<dbReference type="RefSeq" id="WP_076696493.1">
    <property type="nucleotide sequence ID" value="NZ_CP015093.1"/>
</dbReference>
<dbReference type="AlphaFoldDB" id="A0A1P8UQR0"/>
<dbReference type="KEGG" id="paby:Ga0080574_TMP1401"/>
<dbReference type="Proteomes" id="UP000187059">
    <property type="component" value="Chromosome"/>
</dbReference>
<evidence type="ECO:0000256" key="1">
    <source>
        <dbReference type="SAM" id="SignalP"/>
    </source>
</evidence>
<protein>
    <recommendedName>
        <fullName evidence="4">Peptidase C39-like domain-containing protein</fullName>
    </recommendedName>
</protein>
<dbReference type="STRING" id="1250539.Ga0080574_TMP1401"/>
<feature type="chain" id="PRO_5013088847" description="Peptidase C39-like domain-containing protein" evidence="1">
    <location>
        <begin position="19"/>
        <end position="204"/>
    </location>
</feature>
<organism evidence="2 3">
    <name type="scientific">Salipiger abyssi</name>
    <dbReference type="NCBI Taxonomy" id="1250539"/>
    <lineage>
        <taxon>Bacteria</taxon>
        <taxon>Pseudomonadati</taxon>
        <taxon>Pseudomonadota</taxon>
        <taxon>Alphaproteobacteria</taxon>
        <taxon>Rhodobacterales</taxon>
        <taxon>Roseobacteraceae</taxon>
        <taxon>Salipiger</taxon>
    </lineage>
</organism>
<dbReference type="OrthoDB" id="7867401at2"/>
<keyword evidence="1" id="KW-0732">Signal</keyword>
<keyword evidence="3" id="KW-1185">Reference proteome</keyword>
<accession>A0A1P8UQR0</accession>
<evidence type="ECO:0008006" key="4">
    <source>
        <dbReference type="Google" id="ProtNLM"/>
    </source>
</evidence>